<feature type="chain" id="PRO_5015108022" evidence="2">
    <location>
        <begin position="18"/>
        <end position="51"/>
    </location>
</feature>
<accession>A0A2P2JG88</accession>
<dbReference type="AlphaFoldDB" id="A0A2P2JG88"/>
<dbReference type="EMBL" id="GGEC01012010">
    <property type="protein sequence ID" value="MBW92493.1"/>
    <property type="molecule type" value="Transcribed_RNA"/>
</dbReference>
<proteinExistence type="predicted"/>
<reference evidence="3" key="1">
    <citation type="submission" date="2018-02" db="EMBL/GenBank/DDBJ databases">
        <title>Rhizophora mucronata_Transcriptome.</title>
        <authorList>
            <person name="Meera S.P."/>
            <person name="Sreeshan A."/>
            <person name="Augustine A."/>
        </authorList>
    </citation>
    <scope>NUCLEOTIDE SEQUENCE</scope>
    <source>
        <tissue evidence="3">Leaf</tissue>
    </source>
</reference>
<keyword evidence="2" id="KW-0732">Signal</keyword>
<protein>
    <submittedName>
        <fullName evidence="3">HVA22-like protein</fullName>
    </submittedName>
</protein>
<evidence type="ECO:0000313" key="3">
    <source>
        <dbReference type="EMBL" id="MBW92493.1"/>
    </source>
</evidence>
<feature type="signal peptide" evidence="2">
    <location>
        <begin position="1"/>
        <end position="17"/>
    </location>
</feature>
<feature type="region of interest" description="Disordered" evidence="1">
    <location>
        <begin position="21"/>
        <end position="51"/>
    </location>
</feature>
<name>A0A2P2JG88_RHIMU</name>
<sequence>MATAFISLYLFIYGADGMPKGDSSHAGGHPAIESGTRMISTIPDAESNHDD</sequence>
<evidence type="ECO:0000256" key="2">
    <source>
        <dbReference type="SAM" id="SignalP"/>
    </source>
</evidence>
<organism evidence="3">
    <name type="scientific">Rhizophora mucronata</name>
    <name type="common">Asiatic mangrove</name>
    <dbReference type="NCBI Taxonomy" id="61149"/>
    <lineage>
        <taxon>Eukaryota</taxon>
        <taxon>Viridiplantae</taxon>
        <taxon>Streptophyta</taxon>
        <taxon>Embryophyta</taxon>
        <taxon>Tracheophyta</taxon>
        <taxon>Spermatophyta</taxon>
        <taxon>Magnoliopsida</taxon>
        <taxon>eudicotyledons</taxon>
        <taxon>Gunneridae</taxon>
        <taxon>Pentapetalae</taxon>
        <taxon>rosids</taxon>
        <taxon>fabids</taxon>
        <taxon>Malpighiales</taxon>
        <taxon>Rhizophoraceae</taxon>
        <taxon>Rhizophora</taxon>
    </lineage>
</organism>
<evidence type="ECO:0000256" key="1">
    <source>
        <dbReference type="SAM" id="MobiDB-lite"/>
    </source>
</evidence>